<proteinExistence type="predicted"/>
<keyword evidence="4" id="KW-0808">Transferase</keyword>
<feature type="compositionally biased region" description="Gly residues" evidence="8">
    <location>
        <begin position="569"/>
        <end position="580"/>
    </location>
</feature>
<dbReference type="KEGG" id="cvt:B843_02115"/>
<accession>W5XYR5</accession>
<evidence type="ECO:0000313" key="12">
    <source>
        <dbReference type="EMBL" id="AHI21815.1"/>
    </source>
</evidence>
<dbReference type="Proteomes" id="UP000019222">
    <property type="component" value="Chromosome"/>
</dbReference>
<feature type="region of interest" description="Disordered" evidence="8">
    <location>
        <begin position="457"/>
        <end position="583"/>
    </location>
</feature>
<evidence type="ECO:0000256" key="5">
    <source>
        <dbReference type="ARBA" id="ARBA00022692"/>
    </source>
</evidence>
<dbReference type="Pfam" id="PF24878">
    <property type="entry name" value="YkcB_C"/>
    <property type="match status" value="1"/>
</dbReference>
<feature type="transmembrane region" description="Helical" evidence="9">
    <location>
        <begin position="426"/>
        <end position="446"/>
    </location>
</feature>
<evidence type="ECO:0000256" key="4">
    <source>
        <dbReference type="ARBA" id="ARBA00022679"/>
    </source>
</evidence>
<feature type="transmembrane region" description="Helical" evidence="9">
    <location>
        <begin position="125"/>
        <end position="145"/>
    </location>
</feature>
<dbReference type="eggNOG" id="COG1807">
    <property type="taxonomic scope" value="Bacteria"/>
</dbReference>
<name>W5XYR5_9CORY</name>
<evidence type="ECO:0000256" key="2">
    <source>
        <dbReference type="ARBA" id="ARBA00022475"/>
    </source>
</evidence>
<dbReference type="Pfam" id="PF13231">
    <property type="entry name" value="PMT_2"/>
    <property type="match status" value="1"/>
</dbReference>
<dbReference type="PANTHER" id="PTHR33908">
    <property type="entry name" value="MANNOSYLTRANSFERASE YKCB-RELATED"/>
    <property type="match status" value="1"/>
</dbReference>
<feature type="transmembrane region" description="Helical" evidence="9">
    <location>
        <begin position="92"/>
        <end position="113"/>
    </location>
</feature>
<evidence type="ECO:0000256" key="7">
    <source>
        <dbReference type="ARBA" id="ARBA00023136"/>
    </source>
</evidence>
<dbReference type="GO" id="GO:0010041">
    <property type="term" value="P:response to iron(III) ion"/>
    <property type="evidence" value="ECO:0007669"/>
    <property type="project" value="TreeGrafter"/>
</dbReference>
<feature type="transmembrane region" description="Helical" evidence="9">
    <location>
        <begin position="376"/>
        <end position="393"/>
    </location>
</feature>
<feature type="compositionally biased region" description="Gly residues" evidence="8">
    <location>
        <begin position="471"/>
        <end position="502"/>
    </location>
</feature>
<dbReference type="AlphaFoldDB" id="W5XYR5"/>
<keyword evidence="13" id="KW-1185">Reference proteome</keyword>
<dbReference type="STRING" id="1224164.B843_02115"/>
<feature type="transmembrane region" description="Helical" evidence="9">
    <location>
        <begin position="15"/>
        <end position="35"/>
    </location>
</feature>
<feature type="compositionally biased region" description="Low complexity" evidence="8">
    <location>
        <begin position="523"/>
        <end position="552"/>
    </location>
</feature>
<gene>
    <name evidence="12" type="ORF">B843_02115</name>
</gene>
<dbReference type="GO" id="GO:0009103">
    <property type="term" value="P:lipopolysaccharide biosynthetic process"/>
    <property type="evidence" value="ECO:0007669"/>
    <property type="project" value="UniProtKB-ARBA"/>
</dbReference>
<evidence type="ECO:0000259" key="10">
    <source>
        <dbReference type="Pfam" id="PF13231"/>
    </source>
</evidence>
<evidence type="ECO:0000259" key="11">
    <source>
        <dbReference type="Pfam" id="PF24878"/>
    </source>
</evidence>
<comment type="subcellular location">
    <subcellularLocation>
        <location evidence="1">Cell membrane</location>
        <topology evidence="1">Multi-pass membrane protein</topology>
    </subcellularLocation>
</comment>
<feature type="domain" description="Putative mannosyltransferase YkcA/B-like C-terminal" evidence="11">
    <location>
        <begin position="590"/>
        <end position="689"/>
    </location>
</feature>
<keyword evidence="5 9" id="KW-0812">Transmembrane</keyword>
<sequence length="708" mass="72417">MKEKLATTRASGDRWAYGALALIVAVAGVAYSLGIKLGLVHDYYSAAVYSMSKDWSSFLWGSVDGGSITVDKLPGALWIQALSVRLFGFNDWAVLGPQMVESLLAVVVVFFTVRRWLRDAYGAGAANVAGLLAAAGLATTPIVAALAHAEISDTLLMLTLSLAAYTWTRAMEKGSWKWLALTGFFVGWAFQSKMAEAWGILPSLALTYLAFAPGGFVRRLWHTVVAGVSAAVFSLWWIVLVSITPADARPWIDGSADNSAWSMVFEYNLSGRYEEAGAGGGESWSYLFGSNVATQAGWFYLTAVVGLIVALWYTRKSARTSIVRSAALMTGLWFATFFVAFSVGRVMHSYYVIAFAPAVVMLTALGAIIAWKHNRVWVAVMALAGIGWAAYLSNQFSTFYTVTIPIIVVLGIVGLLALVASRRLRFAAPIAALMLTVASLTTPAVWAASTVQSSYSGSAHGPAAGPVSSMGGMGGSGGAPSGSGGPGSADGSGPGSGSGSGSSDGQMQAPSDGGQPPSGMQAPSDGSSDASTSTASSTSGHSHSGGMTPPSGSGSGSGSSDGATPPSGGSMGGSQGGPGGASSFDASSVLDYIRSNDPGSTYDAVVIGYSAASNFITSGGNVILAGGYSGDVNNLTLDQLKELINSGQVHYIYLGGGGHSAGSIGGSDGTDSSDSSSAVDEITAWVEANCTQVSDSGTSNLYECTSAS</sequence>
<evidence type="ECO:0000256" key="8">
    <source>
        <dbReference type="SAM" id="MobiDB-lite"/>
    </source>
</evidence>
<dbReference type="EMBL" id="CP004353">
    <property type="protein sequence ID" value="AHI21815.1"/>
    <property type="molecule type" value="Genomic_DNA"/>
</dbReference>
<dbReference type="InterPro" id="IPR038731">
    <property type="entry name" value="RgtA/B/C-like"/>
</dbReference>
<organism evidence="12 13">
    <name type="scientific">Corynebacterium vitaeruminis DSM 20294</name>
    <dbReference type="NCBI Taxonomy" id="1224164"/>
    <lineage>
        <taxon>Bacteria</taxon>
        <taxon>Bacillati</taxon>
        <taxon>Actinomycetota</taxon>
        <taxon>Actinomycetes</taxon>
        <taxon>Mycobacteriales</taxon>
        <taxon>Corynebacteriaceae</taxon>
        <taxon>Corynebacterium</taxon>
    </lineage>
</organism>
<feature type="transmembrane region" description="Helical" evidence="9">
    <location>
        <begin position="197"/>
        <end position="217"/>
    </location>
</feature>
<evidence type="ECO:0000256" key="1">
    <source>
        <dbReference type="ARBA" id="ARBA00004651"/>
    </source>
</evidence>
<keyword evidence="3" id="KW-0328">Glycosyltransferase</keyword>
<dbReference type="HOGENOM" id="CLU_007261_1_0_11"/>
<evidence type="ECO:0000256" key="3">
    <source>
        <dbReference type="ARBA" id="ARBA00022676"/>
    </source>
</evidence>
<evidence type="ECO:0000313" key="13">
    <source>
        <dbReference type="Proteomes" id="UP000019222"/>
    </source>
</evidence>
<dbReference type="InterPro" id="IPR050297">
    <property type="entry name" value="LipidA_mod_glycosyltrf_83"/>
</dbReference>
<evidence type="ECO:0000256" key="9">
    <source>
        <dbReference type="SAM" id="Phobius"/>
    </source>
</evidence>
<dbReference type="PANTHER" id="PTHR33908:SF3">
    <property type="entry name" value="UNDECAPRENYL PHOSPHATE-ALPHA-4-AMINO-4-DEOXY-L-ARABINOSE ARABINOSYL TRANSFERASE"/>
    <property type="match status" value="1"/>
</dbReference>
<dbReference type="RefSeq" id="WP_025251875.1">
    <property type="nucleotide sequence ID" value="NZ_CP004353.1"/>
</dbReference>
<dbReference type="GO" id="GO:0005886">
    <property type="term" value="C:plasma membrane"/>
    <property type="evidence" value="ECO:0007669"/>
    <property type="project" value="UniProtKB-SubCell"/>
</dbReference>
<feature type="domain" description="Glycosyltransferase RgtA/B/C/D-like" evidence="10">
    <location>
        <begin position="73"/>
        <end position="237"/>
    </location>
</feature>
<keyword evidence="6 9" id="KW-1133">Transmembrane helix</keyword>
<protein>
    <submittedName>
        <fullName evidence="12">Uncharacterized protein</fullName>
    </submittedName>
</protein>
<dbReference type="PATRIC" id="fig|1224164.3.peg.414"/>
<feature type="transmembrane region" description="Helical" evidence="9">
    <location>
        <begin position="297"/>
        <end position="314"/>
    </location>
</feature>
<feature type="transmembrane region" description="Helical" evidence="9">
    <location>
        <begin position="224"/>
        <end position="243"/>
    </location>
</feature>
<keyword evidence="7 9" id="KW-0472">Membrane</keyword>
<keyword evidence="2" id="KW-1003">Cell membrane</keyword>
<feature type="transmembrane region" description="Helical" evidence="9">
    <location>
        <begin position="399"/>
        <end position="419"/>
    </location>
</feature>
<feature type="transmembrane region" description="Helical" evidence="9">
    <location>
        <begin position="326"/>
        <end position="344"/>
    </location>
</feature>
<reference evidence="12 13" key="1">
    <citation type="submission" date="2013-02" db="EMBL/GenBank/DDBJ databases">
        <title>The complete genome sequence of Corynebacterium vitaeruminis DSM 20294.</title>
        <authorList>
            <person name="Ruckert C."/>
            <person name="Albersmeier A."/>
            <person name="Kalinowski J."/>
        </authorList>
    </citation>
    <scope>NUCLEOTIDE SEQUENCE [LARGE SCALE GENOMIC DNA]</scope>
    <source>
        <strain evidence="13">ATCC 10234</strain>
    </source>
</reference>
<dbReference type="GO" id="GO:0016763">
    <property type="term" value="F:pentosyltransferase activity"/>
    <property type="evidence" value="ECO:0007669"/>
    <property type="project" value="TreeGrafter"/>
</dbReference>
<dbReference type="InterPro" id="IPR056785">
    <property type="entry name" value="YkcA/B-like_C"/>
</dbReference>
<evidence type="ECO:0000256" key="6">
    <source>
        <dbReference type="ARBA" id="ARBA00022989"/>
    </source>
</evidence>
<feature type="transmembrane region" description="Helical" evidence="9">
    <location>
        <begin position="350"/>
        <end position="369"/>
    </location>
</feature>